<dbReference type="InterPro" id="IPR002028">
    <property type="entry name" value="Trp_synthase_suA"/>
</dbReference>
<dbReference type="InterPro" id="IPR013785">
    <property type="entry name" value="Aldolase_TIM"/>
</dbReference>
<organism evidence="8 9">
    <name type="scientific">Candidatus Avoscillospira stercoripullorum</name>
    <dbReference type="NCBI Taxonomy" id="2840709"/>
    <lineage>
        <taxon>Bacteria</taxon>
        <taxon>Bacillati</taxon>
        <taxon>Bacillota</taxon>
        <taxon>Clostridia</taxon>
        <taxon>Eubacteriales</taxon>
        <taxon>Oscillospiraceae</taxon>
        <taxon>Oscillospiraceae incertae sedis</taxon>
        <taxon>Candidatus Avoscillospira</taxon>
    </lineage>
</organism>
<keyword evidence="6" id="KW-0456">Lyase</keyword>
<comment type="caution">
    <text evidence="8">The sequence shown here is derived from an EMBL/GenBank/DDBJ whole genome shotgun (WGS) entry which is preliminary data.</text>
</comment>
<dbReference type="EMBL" id="DVGD01000043">
    <property type="protein sequence ID" value="HIR09063.1"/>
    <property type="molecule type" value="Genomic_DNA"/>
</dbReference>
<dbReference type="InterPro" id="IPR011060">
    <property type="entry name" value="RibuloseP-bd_barrel"/>
</dbReference>
<evidence type="ECO:0000313" key="8">
    <source>
        <dbReference type="EMBL" id="HIR09063.1"/>
    </source>
</evidence>
<evidence type="ECO:0000313" key="9">
    <source>
        <dbReference type="Proteomes" id="UP000824258"/>
    </source>
</evidence>
<dbReference type="Pfam" id="PF00290">
    <property type="entry name" value="Trp_syntA"/>
    <property type="match status" value="1"/>
</dbReference>
<gene>
    <name evidence="8" type="ORF">IAA70_01520</name>
</gene>
<name>A0A9D1A8L1_9FIRM</name>
<keyword evidence="4" id="KW-0822">Tryptophan biosynthesis</keyword>
<dbReference type="EC" id="4.2.1.20" evidence="2"/>
<proteinExistence type="predicted"/>
<evidence type="ECO:0000256" key="4">
    <source>
        <dbReference type="ARBA" id="ARBA00022822"/>
    </source>
</evidence>
<accession>A0A9D1A8L1</accession>
<protein>
    <recommendedName>
        <fullName evidence="2">tryptophan synthase</fullName>
        <ecNumber evidence="2">4.2.1.20</ecNumber>
    </recommendedName>
</protein>
<dbReference type="Gene3D" id="3.20.20.70">
    <property type="entry name" value="Aldolase class I"/>
    <property type="match status" value="1"/>
</dbReference>
<keyword evidence="3" id="KW-0028">Amino-acid biosynthesis</keyword>
<dbReference type="Proteomes" id="UP000824258">
    <property type="component" value="Unassembled WGS sequence"/>
</dbReference>
<reference evidence="8" key="2">
    <citation type="journal article" date="2021" name="PeerJ">
        <title>Extensive microbial diversity within the chicken gut microbiome revealed by metagenomics and culture.</title>
        <authorList>
            <person name="Gilroy R."/>
            <person name="Ravi A."/>
            <person name="Getino M."/>
            <person name="Pursley I."/>
            <person name="Horton D.L."/>
            <person name="Alikhan N.F."/>
            <person name="Baker D."/>
            <person name="Gharbi K."/>
            <person name="Hall N."/>
            <person name="Watson M."/>
            <person name="Adriaenssens E.M."/>
            <person name="Foster-Nyarko E."/>
            <person name="Jarju S."/>
            <person name="Secka A."/>
            <person name="Antonio M."/>
            <person name="Oren A."/>
            <person name="Chaudhuri R.R."/>
            <person name="La Ragione R."/>
            <person name="Hildebrand F."/>
            <person name="Pallen M.J."/>
        </authorList>
    </citation>
    <scope>NUCLEOTIDE SEQUENCE</scope>
    <source>
        <strain evidence="8">ChiHjej9B8-7071</strain>
    </source>
</reference>
<evidence type="ECO:0000256" key="7">
    <source>
        <dbReference type="ARBA" id="ARBA00049047"/>
    </source>
</evidence>
<dbReference type="AlphaFoldDB" id="A0A9D1A8L1"/>
<reference evidence="8" key="1">
    <citation type="submission" date="2020-10" db="EMBL/GenBank/DDBJ databases">
        <authorList>
            <person name="Gilroy R."/>
        </authorList>
    </citation>
    <scope>NUCLEOTIDE SEQUENCE</scope>
    <source>
        <strain evidence="8">ChiHjej9B8-7071</strain>
    </source>
</reference>
<evidence type="ECO:0000256" key="2">
    <source>
        <dbReference type="ARBA" id="ARBA00012043"/>
    </source>
</evidence>
<comment type="pathway">
    <text evidence="1">Amino-acid biosynthesis; L-tryptophan biosynthesis; L-tryptophan from chorismate: step 5/5.</text>
</comment>
<dbReference type="SUPFAM" id="SSF51366">
    <property type="entry name" value="Ribulose-phoshate binding barrel"/>
    <property type="match status" value="1"/>
</dbReference>
<evidence type="ECO:0000256" key="1">
    <source>
        <dbReference type="ARBA" id="ARBA00004733"/>
    </source>
</evidence>
<sequence length="244" mass="27443">MEQFHLVYYISMGEPSIAASLEKAGLYLAQGVRALQFDLPSRNPYRENPFIRERMARAWARYGGYEPFLQALTQFRKAHPDFEMQMVSYEDVLLTIGTTRYIDFCKENGIQTVRISGDGVIELARKDMNAAGIDTLTFIDYDMKPQEVELARTTGRAVMLRNVRKGMAPRDGMVHWAERIRFLRESGVQAPVYATAEIRCGQDLLEAKAAGAAGAFVGSCLMNLWEDEPAMLDLLGDLETAANQ</sequence>
<dbReference type="GO" id="GO:0004834">
    <property type="term" value="F:tryptophan synthase activity"/>
    <property type="evidence" value="ECO:0007669"/>
    <property type="project" value="UniProtKB-EC"/>
</dbReference>
<evidence type="ECO:0000256" key="6">
    <source>
        <dbReference type="ARBA" id="ARBA00023239"/>
    </source>
</evidence>
<keyword evidence="5" id="KW-0057">Aromatic amino acid biosynthesis</keyword>
<evidence type="ECO:0000256" key="3">
    <source>
        <dbReference type="ARBA" id="ARBA00022605"/>
    </source>
</evidence>
<comment type="catalytic activity">
    <reaction evidence="7">
        <text>(1S,2R)-1-C-(indol-3-yl)glycerol 3-phosphate + L-serine = D-glyceraldehyde 3-phosphate + L-tryptophan + H2O</text>
        <dbReference type="Rhea" id="RHEA:10532"/>
        <dbReference type="ChEBI" id="CHEBI:15377"/>
        <dbReference type="ChEBI" id="CHEBI:33384"/>
        <dbReference type="ChEBI" id="CHEBI:57912"/>
        <dbReference type="ChEBI" id="CHEBI:58866"/>
        <dbReference type="ChEBI" id="CHEBI:59776"/>
        <dbReference type="EC" id="4.2.1.20"/>
    </reaction>
</comment>
<evidence type="ECO:0000256" key="5">
    <source>
        <dbReference type="ARBA" id="ARBA00023141"/>
    </source>
</evidence>